<dbReference type="Proteomes" id="UP000053900">
    <property type="component" value="Unassembled WGS sequence"/>
</dbReference>
<accession>A0ABR5IJ02</accession>
<name>A0ABR5IJ02_9HYPH</name>
<proteinExistence type="predicted"/>
<dbReference type="Gene3D" id="3.40.50.1440">
    <property type="entry name" value="Tubulin/FtsZ, GTPase domain"/>
    <property type="match status" value="1"/>
</dbReference>
<gene>
    <name evidence="1" type="ORF">AFK20_11860</name>
</gene>
<dbReference type="SUPFAM" id="SSF52490">
    <property type="entry name" value="Tubulin nucleotide-binding domain-like"/>
    <property type="match status" value="1"/>
</dbReference>
<evidence type="ECO:0008006" key="3">
    <source>
        <dbReference type="Google" id="ProtNLM"/>
    </source>
</evidence>
<dbReference type="EMBL" id="LGSW01000017">
    <property type="protein sequence ID" value="KND18075.1"/>
    <property type="molecule type" value="Genomic_DNA"/>
</dbReference>
<reference evidence="1 2" key="1">
    <citation type="submission" date="2015-07" db="EMBL/GenBank/DDBJ databases">
        <title>Draft genome of Enhydrobacter aerosaccus.</title>
        <authorList>
            <person name="Wang X."/>
        </authorList>
    </citation>
    <scope>NUCLEOTIDE SEQUENCE [LARGE SCALE GENOMIC DNA]</scope>
    <source>
        <strain evidence="1 2">CGMCC9176</strain>
    </source>
</reference>
<organism evidence="1 2">
    <name type="scientific">Enhydrobacter aerosaccus</name>
    <dbReference type="NCBI Taxonomy" id="225324"/>
    <lineage>
        <taxon>Bacteria</taxon>
        <taxon>Pseudomonadati</taxon>
        <taxon>Pseudomonadota</taxon>
        <taxon>Alphaproteobacteria</taxon>
        <taxon>Hyphomicrobiales</taxon>
        <taxon>Enhydrobacter</taxon>
    </lineage>
</organism>
<keyword evidence="2" id="KW-1185">Reference proteome</keyword>
<protein>
    <recommendedName>
        <fullName evidence="3">Tubulin like</fullName>
    </recommendedName>
</protein>
<evidence type="ECO:0000313" key="1">
    <source>
        <dbReference type="EMBL" id="KND18075.1"/>
    </source>
</evidence>
<comment type="caution">
    <text evidence="1">The sequence shown here is derived from an EMBL/GenBank/DDBJ whole genome shotgun (WGS) entry which is preliminary data.</text>
</comment>
<evidence type="ECO:0000313" key="2">
    <source>
        <dbReference type="Proteomes" id="UP000053900"/>
    </source>
</evidence>
<dbReference type="InterPro" id="IPR036525">
    <property type="entry name" value="Tubulin/FtsZ_GTPase_sf"/>
</dbReference>
<sequence>MSRLFIVGIGGTGSRVIKAFTMLLAAGVKANSPYEVVPLIIDPHSENKDLQRTERLLEKYEKVRNTLGDHEGFFSTKILRLSTIAESVQTQAGTTYRFELTDMERPFKNYIGYSSLEYPDKLMADFLFSGKSINQRSQSIDLIDLNMNIGFVGNPHIGSVVLNQFKESEEYKLLTNHFGEDDRLLIISSIFGGTGAAGFPIVLKNIREGNSASNSALLQNAKVGAITLLPYFKVMEEENSPIRQSDFIAKTKSALMYYKHNITGEKRLNAMYYLSDNKSTTPIANDPGQQGQQNDAHFIEFVAALGILDFMNMDDRSLKTEHGRAVNPVYKHFGIKSDERSVEFVHLDEDTVKEVYEPMLSLALTEKYLKEELHHAVDSQVWSTEDTGGHLLKRAFFEQKHSFFNELSAFLEDYKQWFEEMAKNDRAFAPFLLDRQTAIANVVKGQSATKKKLFRHVEIGYDDFNDQLNAASRNLPFHSAEHKFVKVFSEAMADMVKKYYLLRQVN</sequence>